<evidence type="ECO:0000256" key="1">
    <source>
        <dbReference type="SAM" id="MobiDB-lite"/>
    </source>
</evidence>
<evidence type="ECO:0000313" key="4">
    <source>
        <dbReference type="RefSeq" id="XP_015963421.1"/>
    </source>
</evidence>
<dbReference type="RefSeq" id="XP_015963421.1">
    <property type="nucleotide sequence ID" value="XM_016107935.1"/>
</dbReference>
<name>A0A6P4D729_ARADU</name>
<feature type="domain" description="MULE transposase" evidence="2">
    <location>
        <begin position="230"/>
        <end position="328"/>
    </location>
</feature>
<dbReference type="AlphaFoldDB" id="A0A6P4D729"/>
<feature type="compositionally biased region" description="Basic residues" evidence="1">
    <location>
        <begin position="439"/>
        <end position="448"/>
    </location>
</feature>
<gene>
    <name evidence="4" type="primary">LOC107487317</name>
</gene>
<dbReference type="PANTHER" id="PTHR31973">
    <property type="entry name" value="POLYPROTEIN, PUTATIVE-RELATED"/>
    <property type="match status" value="1"/>
</dbReference>
<organism evidence="3 4">
    <name type="scientific">Arachis duranensis</name>
    <name type="common">Wild peanut</name>
    <dbReference type="NCBI Taxonomy" id="130453"/>
    <lineage>
        <taxon>Eukaryota</taxon>
        <taxon>Viridiplantae</taxon>
        <taxon>Streptophyta</taxon>
        <taxon>Embryophyta</taxon>
        <taxon>Tracheophyta</taxon>
        <taxon>Spermatophyta</taxon>
        <taxon>Magnoliopsida</taxon>
        <taxon>eudicotyledons</taxon>
        <taxon>Gunneridae</taxon>
        <taxon>Pentapetalae</taxon>
        <taxon>rosids</taxon>
        <taxon>fabids</taxon>
        <taxon>Fabales</taxon>
        <taxon>Fabaceae</taxon>
        <taxon>Papilionoideae</taxon>
        <taxon>50 kb inversion clade</taxon>
        <taxon>dalbergioids sensu lato</taxon>
        <taxon>Dalbergieae</taxon>
        <taxon>Pterocarpus clade</taxon>
        <taxon>Arachis</taxon>
    </lineage>
</organism>
<dbReference type="GeneID" id="107487317"/>
<dbReference type="PANTHER" id="PTHR31973:SF195">
    <property type="entry name" value="MUDR FAMILY TRANSPOSASE"/>
    <property type="match status" value="1"/>
</dbReference>
<dbReference type="InterPro" id="IPR018289">
    <property type="entry name" value="MULE_transposase_dom"/>
</dbReference>
<dbReference type="Proteomes" id="UP000515211">
    <property type="component" value="Chromosome 5"/>
</dbReference>
<evidence type="ECO:0000313" key="3">
    <source>
        <dbReference type="Proteomes" id="UP000515211"/>
    </source>
</evidence>
<protein>
    <submittedName>
        <fullName evidence="4">Uncharacterized protein LOC107487317</fullName>
    </submittedName>
</protein>
<reference evidence="4" key="2">
    <citation type="submission" date="2025-08" db="UniProtKB">
        <authorList>
            <consortium name="RefSeq"/>
        </authorList>
    </citation>
    <scope>IDENTIFICATION</scope>
    <source>
        <tissue evidence="4">Whole plant</tissue>
    </source>
</reference>
<reference evidence="3" key="1">
    <citation type="journal article" date="2016" name="Nat. Genet.">
        <title>The genome sequences of Arachis duranensis and Arachis ipaensis, the diploid ancestors of cultivated peanut.</title>
        <authorList>
            <person name="Bertioli D.J."/>
            <person name="Cannon S.B."/>
            <person name="Froenicke L."/>
            <person name="Huang G."/>
            <person name="Farmer A.D."/>
            <person name="Cannon E.K."/>
            <person name="Liu X."/>
            <person name="Gao D."/>
            <person name="Clevenger J."/>
            <person name="Dash S."/>
            <person name="Ren L."/>
            <person name="Moretzsohn M.C."/>
            <person name="Shirasawa K."/>
            <person name="Huang W."/>
            <person name="Vidigal B."/>
            <person name="Abernathy B."/>
            <person name="Chu Y."/>
            <person name="Niederhuth C.E."/>
            <person name="Umale P."/>
            <person name="Araujo A.C."/>
            <person name="Kozik A."/>
            <person name="Kim K.D."/>
            <person name="Burow M.D."/>
            <person name="Varshney R.K."/>
            <person name="Wang X."/>
            <person name="Zhang X."/>
            <person name="Barkley N."/>
            <person name="Guimaraes P.M."/>
            <person name="Isobe S."/>
            <person name="Guo B."/>
            <person name="Liao B."/>
            <person name="Stalker H.T."/>
            <person name="Schmitz R.J."/>
            <person name="Scheffler B.E."/>
            <person name="Leal-Bertioli S.C."/>
            <person name="Xun X."/>
            <person name="Jackson S.A."/>
            <person name="Michelmore R."/>
            <person name="Ozias-Akins P."/>
        </authorList>
    </citation>
    <scope>NUCLEOTIDE SEQUENCE [LARGE SCALE GENOMIC DNA]</scope>
    <source>
        <strain evidence="3">cv. V14167</strain>
    </source>
</reference>
<dbReference type="Pfam" id="PF10551">
    <property type="entry name" value="MULE"/>
    <property type="match status" value="1"/>
</dbReference>
<proteinExistence type="predicted"/>
<accession>A0A6P4D729</accession>
<feature type="region of interest" description="Disordered" evidence="1">
    <location>
        <begin position="439"/>
        <end position="461"/>
    </location>
</feature>
<sequence length="461" mass="51738">MHERTPVLDTGEEDYNLDGSGEFRVGHKFKSREAVLQGVKNYSIRKSADADKLIMGVNGASVWHFDRTSDTGNIKFICVFQYFITISEVRRVGGVHACLAPTMSQDYCQLDNSLICRVILPLIQSNPSVSIPVLQSAVQASYHFKLSYRKVWMAKQKVIAQIYGDWEESYNKVLKLLQAMQSYFSSTICDLCVKPFYDGHFLVRDYSMFDKVFWSFPLCVEAFKHCKPFVSVDGTHLYGRYGGVLLIAVAQDVNSNILPIAFAIVESESTESWSFFLTNLRRHVTPQDGSLVISDKSQAIKVALSADDSGWHPPRANHAYCIRHMTANFMTRFKSAEGKRYLINAAYSPSKAGYKWYIDALRGVSPTMVEWACSIGHTVKGSQDRRWGGICQTRSCNQTSFSVNDSFLYAACFAATRSLAPSSCSTITHVSVLYHRPKSRRHPQRGFRVHVGSGGTLRPAG</sequence>
<dbReference type="KEGG" id="adu:107487317"/>
<evidence type="ECO:0000259" key="2">
    <source>
        <dbReference type="Pfam" id="PF10551"/>
    </source>
</evidence>
<keyword evidence="3" id="KW-1185">Reference proteome</keyword>